<dbReference type="GO" id="GO:0009279">
    <property type="term" value="C:cell outer membrane"/>
    <property type="evidence" value="ECO:0007669"/>
    <property type="project" value="UniProtKB-SubCell"/>
</dbReference>
<evidence type="ECO:0000256" key="2">
    <source>
        <dbReference type="ARBA" id="ARBA00023136"/>
    </source>
</evidence>
<evidence type="ECO:0000256" key="3">
    <source>
        <dbReference type="ARBA" id="ARBA00023237"/>
    </source>
</evidence>
<evidence type="ECO:0000256" key="1">
    <source>
        <dbReference type="ARBA" id="ARBA00004442"/>
    </source>
</evidence>
<keyword evidence="3" id="KW-0998">Cell outer membrane</keyword>
<gene>
    <name evidence="4" type="ORF">MNB_SV-13-540</name>
</gene>
<dbReference type="InterPro" id="IPR036942">
    <property type="entry name" value="Beta-barrel_TonB_sf"/>
</dbReference>
<protein>
    <submittedName>
        <fullName evidence="4">TonB-dependent receptor</fullName>
    </submittedName>
</protein>
<dbReference type="SUPFAM" id="SSF56935">
    <property type="entry name" value="Porins"/>
    <property type="match status" value="1"/>
</dbReference>
<keyword evidence="4" id="KW-0675">Receptor</keyword>
<evidence type="ECO:0000313" key="4">
    <source>
        <dbReference type="EMBL" id="SFV70134.1"/>
    </source>
</evidence>
<dbReference type="AlphaFoldDB" id="A0A1W1CWD6"/>
<dbReference type="Gene3D" id="2.40.170.20">
    <property type="entry name" value="TonB-dependent receptor, beta-barrel domain"/>
    <property type="match status" value="1"/>
</dbReference>
<comment type="subcellular location">
    <subcellularLocation>
        <location evidence="1">Cell outer membrane</location>
    </subcellularLocation>
</comment>
<name>A0A1W1CWD6_9ZZZZ</name>
<accession>A0A1W1CWD6</accession>
<dbReference type="EMBL" id="FPHM01000144">
    <property type="protein sequence ID" value="SFV70134.1"/>
    <property type="molecule type" value="Genomic_DNA"/>
</dbReference>
<reference evidence="4" key="1">
    <citation type="submission" date="2016-10" db="EMBL/GenBank/DDBJ databases">
        <authorList>
            <person name="de Groot N.N."/>
        </authorList>
    </citation>
    <scope>NUCLEOTIDE SEQUENCE</scope>
</reference>
<proteinExistence type="predicted"/>
<sequence length="126" mass="14164">MGKKDELIQGQTDRDLVDIFPLKATLAMNYEFDTAVAKLELVARDNWDKIDSDNGEQKIAGYGVVNFKLDKELSDSVKLTLGVDNILDKTYKVSNSQKDLTLVGGDKTMLLNEAGRYLYMNAKYSF</sequence>
<keyword evidence="2" id="KW-0472">Membrane</keyword>
<organism evidence="4">
    <name type="scientific">hydrothermal vent metagenome</name>
    <dbReference type="NCBI Taxonomy" id="652676"/>
    <lineage>
        <taxon>unclassified sequences</taxon>
        <taxon>metagenomes</taxon>
        <taxon>ecological metagenomes</taxon>
    </lineage>
</organism>